<dbReference type="GO" id="GO:0032259">
    <property type="term" value="P:methylation"/>
    <property type="evidence" value="ECO:0007669"/>
    <property type="project" value="UniProtKB-KW"/>
</dbReference>
<sequence length="452" mass="48222">MSLGNAPPPADRPRKDKPNKQPPSFDVCKRNALGKLDKSPKGSLDEPIAPLVHAINAHPDYVTTSCCSGRVSLFATASEQTKGYRGGRWLLVRHATCRDVEAAKRLLQVALGAGYRESGLVLSSSAKVMLAIRTTANCLELPVARRGACLLPAAYLELLTAHANEKFVANQARTDALHAAFDAAFDAACPAGPRCEDCAAPPDSGGSAVEPEPSPQIAAAATRGRVKHFVNLSNGLQALEPLLCAHIRREEACSARSTTTFCFTSRSGTRAACTTSARAASDGRARGSSSASRRRCGGASRSRATRSPSYGGCPARPRRGASCTATTRRHRSTACSRGCRRRSRAASSTTAPSPPPTPCGSRRSLRGRRSTGSAPPSPPCCGGACCPAPRRARRRTRGEQRRERLSRRRRHQRAWGCAVSCRPSSARARACGSSIRSQRKLDRSSSRTKREV</sequence>
<feature type="compositionally biased region" description="Pro residues" evidence="9">
    <location>
        <begin position="1"/>
        <end position="10"/>
    </location>
</feature>
<reference evidence="12" key="1">
    <citation type="journal article" date="2013" name="Nature">
        <title>Pan genome of the phytoplankton Emiliania underpins its global distribution.</title>
        <authorList>
            <person name="Read B.A."/>
            <person name="Kegel J."/>
            <person name="Klute M.J."/>
            <person name="Kuo A."/>
            <person name="Lefebvre S.C."/>
            <person name="Maumus F."/>
            <person name="Mayer C."/>
            <person name="Miller J."/>
            <person name="Monier A."/>
            <person name="Salamov A."/>
            <person name="Young J."/>
            <person name="Aguilar M."/>
            <person name="Claverie J.M."/>
            <person name="Frickenhaus S."/>
            <person name="Gonzalez K."/>
            <person name="Herman E.K."/>
            <person name="Lin Y.C."/>
            <person name="Napier J."/>
            <person name="Ogata H."/>
            <person name="Sarno A.F."/>
            <person name="Shmutz J."/>
            <person name="Schroeder D."/>
            <person name="de Vargas C."/>
            <person name="Verret F."/>
            <person name="von Dassow P."/>
            <person name="Valentin K."/>
            <person name="Van de Peer Y."/>
            <person name="Wheeler G."/>
            <person name="Dacks J.B."/>
            <person name="Delwiche C.F."/>
            <person name="Dyhrman S.T."/>
            <person name="Glockner G."/>
            <person name="John U."/>
            <person name="Richards T."/>
            <person name="Worden A.Z."/>
            <person name="Zhang X."/>
            <person name="Grigoriev I.V."/>
            <person name="Allen A.E."/>
            <person name="Bidle K."/>
            <person name="Borodovsky M."/>
            <person name="Bowler C."/>
            <person name="Brownlee C."/>
            <person name="Cock J.M."/>
            <person name="Elias M."/>
            <person name="Gladyshev V.N."/>
            <person name="Groth M."/>
            <person name="Guda C."/>
            <person name="Hadaegh A."/>
            <person name="Iglesias-Rodriguez M.D."/>
            <person name="Jenkins J."/>
            <person name="Jones B.M."/>
            <person name="Lawson T."/>
            <person name="Leese F."/>
            <person name="Lindquist E."/>
            <person name="Lobanov A."/>
            <person name="Lomsadze A."/>
            <person name="Malik S.B."/>
            <person name="Marsh M.E."/>
            <person name="Mackinder L."/>
            <person name="Mock T."/>
            <person name="Mueller-Roeber B."/>
            <person name="Pagarete A."/>
            <person name="Parker M."/>
            <person name="Probert I."/>
            <person name="Quesneville H."/>
            <person name="Raines C."/>
            <person name="Rensing S.A."/>
            <person name="Riano-Pachon D.M."/>
            <person name="Richier S."/>
            <person name="Rokitta S."/>
            <person name="Shiraiwa Y."/>
            <person name="Soanes D.M."/>
            <person name="van der Giezen M."/>
            <person name="Wahlund T.M."/>
            <person name="Williams B."/>
            <person name="Wilson W."/>
            <person name="Wolfe G."/>
            <person name="Wurch L.L."/>
        </authorList>
    </citation>
    <scope>NUCLEOTIDE SEQUENCE</scope>
</reference>
<organism evidence="11 12">
    <name type="scientific">Emiliania huxleyi (strain CCMP1516)</name>
    <dbReference type="NCBI Taxonomy" id="280463"/>
    <lineage>
        <taxon>Eukaryota</taxon>
        <taxon>Haptista</taxon>
        <taxon>Haptophyta</taxon>
        <taxon>Prymnesiophyceae</taxon>
        <taxon>Isochrysidales</taxon>
        <taxon>Noelaerhabdaceae</taxon>
        <taxon>Emiliania</taxon>
    </lineage>
</organism>
<dbReference type="PaxDb" id="2903-EOD31083"/>
<dbReference type="InterPro" id="IPR003827">
    <property type="entry name" value="tRNA_yW-synthesising"/>
</dbReference>
<evidence type="ECO:0000256" key="9">
    <source>
        <dbReference type="SAM" id="MobiDB-lite"/>
    </source>
</evidence>
<reference evidence="11" key="2">
    <citation type="submission" date="2024-10" db="UniProtKB">
        <authorList>
            <consortium name="EnsemblProtists"/>
        </authorList>
    </citation>
    <scope>IDENTIFICATION</scope>
</reference>
<dbReference type="SUPFAM" id="SSF111278">
    <property type="entry name" value="SSo0622-like"/>
    <property type="match status" value="1"/>
</dbReference>
<keyword evidence="12" id="KW-1185">Reference proteome</keyword>
<comment type="similarity">
    <text evidence="1">Belongs to the TYW3 family.</text>
</comment>
<dbReference type="RefSeq" id="XP_005783512.1">
    <property type="nucleotide sequence ID" value="XM_005783455.1"/>
</dbReference>
<evidence type="ECO:0000256" key="1">
    <source>
        <dbReference type="ARBA" id="ARBA00008569"/>
    </source>
</evidence>
<dbReference type="EnsemblProtists" id="EOD31083">
    <property type="protein sequence ID" value="EOD31083"/>
    <property type="gene ID" value="EMIHUDRAFT_449657"/>
</dbReference>
<dbReference type="STRING" id="2903.R1D6W7"/>
<keyword evidence="4" id="KW-0808">Transferase</keyword>
<dbReference type="GO" id="GO:0008033">
    <property type="term" value="P:tRNA processing"/>
    <property type="evidence" value="ECO:0007669"/>
    <property type="project" value="UniProtKB-KW"/>
</dbReference>
<evidence type="ECO:0000256" key="6">
    <source>
        <dbReference type="ARBA" id="ARBA00022694"/>
    </source>
</evidence>
<evidence type="ECO:0000256" key="7">
    <source>
        <dbReference type="ARBA" id="ARBA00030554"/>
    </source>
</evidence>
<feature type="region of interest" description="Disordered" evidence="9">
    <location>
        <begin position="1"/>
        <end position="29"/>
    </location>
</feature>
<evidence type="ECO:0000256" key="2">
    <source>
        <dbReference type="ARBA" id="ARBA00012750"/>
    </source>
</evidence>
<keyword evidence="5" id="KW-0949">S-adenosyl-L-methionine</keyword>
<dbReference type="EC" id="2.1.1.282" evidence="2"/>
<proteinExistence type="inferred from homology"/>
<dbReference type="KEGG" id="ehx:EMIHUDRAFT_449657"/>
<evidence type="ECO:0000259" key="10">
    <source>
        <dbReference type="Pfam" id="PF02676"/>
    </source>
</evidence>
<evidence type="ECO:0000256" key="4">
    <source>
        <dbReference type="ARBA" id="ARBA00022679"/>
    </source>
</evidence>
<dbReference type="InterPro" id="IPR036602">
    <property type="entry name" value="tRNA_yW-synthesising-like_sf"/>
</dbReference>
<feature type="compositionally biased region" description="Basic residues" evidence="9">
    <location>
        <begin position="404"/>
        <end position="413"/>
    </location>
</feature>
<feature type="region of interest" description="Disordered" evidence="9">
    <location>
        <begin position="432"/>
        <end position="452"/>
    </location>
</feature>
<dbReference type="HOGENOM" id="CLU_606139_0_0_1"/>
<dbReference type="PANTHER" id="PTHR48418:SF1">
    <property type="entry name" value="TRNA WYBUTOSINE-SYNTHESIZING PROTEIN 3"/>
    <property type="match status" value="1"/>
</dbReference>
<evidence type="ECO:0000256" key="3">
    <source>
        <dbReference type="ARBA" id="ARBA00022603"/>
    </source>
</evidence>
<feature type="compositionally biased region" description="Low complexity" evidence="9">
    <location>
        <begin position="273"/>
        <end position="307"/>
    </location>
</feature>
<protein>
    <recommendedName>
        <fullName evidence="2">tRNA(Phe) 7-[(3-amino-3-carboxypropyl)-4-demethylwyosine(37)-N(4)]-methyltransferase</fullName>
        <ecNumber evidence="2">2.1.1.282</ecNumber>
    </recommendedName>
    <alternativeName>
        <fullName evidence="7">tRNA(Phe) 7-((3-amino-3-carboxypropyl)-4-demethylwyosine(37)-N(4))-methyltransferase</fullName>
    </alternativeName>
</protein>
<evidence type="ECO:0000313" key="12">
    <source>
        <dbReference type="Proteomes" id="UP000013827"/>
    </source>
</evidence>
<dbReference type="AlphaFoldDB" id="A0A0D3K5P8"/>
<keyword evidence="3" id="KW-0489">Methyltransferase</keyword>
<feature type="region of interest" description="Disordered" evidence="9">
    <location>
        <begin position="273"/>
        <end position="414"/>
    </location>
</feature>
<dbReference type="GeneID" id="17276356"/>
<feature type="compositionally biased region" description="Basic residues" evidence="9">
    <location>
        <begin position="327"/>
        <end position="344"/>
    </location>
</feature>
<keyword evidence="6" id="KW-0819">tRNA processing</keyword>
<name>A0A0D3K5P8_EMIH1</name>
<dbReference type="eggNOG" id="KOG1228">
    <property type="taxonomic scope" value="Eukaryota"/>
</dbReference>
<feature type="compositionally biased region" description="Basic and acidic residues" evidence="9">
    <location>
        <begin position="439"/>
        <end position="452"/>
    </location>
</feature>
<dbReference type="Proteomes" id="UP000013827">
    <property type="component" value="Unassembled WGS sequence"/>
</dbReference>
<evidence type="ECO:0000313" key="11">
    <source>
        <dbReference type="EnsemblProtists" id="EOD31083"/>
    </source>
</evidence>
<accession>A0A0D3K5P8</accession>
<comment type="catalytic activity">
    <reaction evidence="8">
        <text>4-demethyl-7-[(3S)-3-amino-3-carboxypropyl]wyosine(37) in tRNA(Phe) + S-adenosyl-L-methionine = 7-[(3S)-3-amino-3-carboxypropyl]wyosine(37) in tRNA(Phe) + S-adenosyl-L-homocysteine + H(+)</text>
        <dbReference type="Rhea" id="RHEA:36635"/>
        <dbReference type="Rhea" id="RHEA-COMP:10378"/>
        <dbReference type="Rhea" id="RHEA-COMP:10379"/>
        <dbReference type="ChEBI" id="CHEBI:15378"/>
        <dbReference type="ChEBI" id="CHEBI:57856"/>
        <dbReference type="ChEBI" id="CHEBI:59789"/>
        <dbReference type="ChEBI" id="CHEBI:73543"/>
        <dbReference type="ChEBI" id="CHEBI:73550"/>
        <dbReference type="EC" id="2.1.1.282"/>
    </reaction>
</comment>
<dbReference type="GO" id="GO:0008168">
    <property type="term" value="F:methyltransferase activity"/>
    <property type="evidence" value="ECO:0007669"/>
    <property type="project" value="UniProtKB-KW"/>
</dbReference>
<evidence type="ECO:0000256" key="5">
    <source>
        <dbReference type="ARBA" id="ARBA00022691"/>
    </source>
</evidence>
<dbReference type="Gene3D" id="3.30.1960.10">
    <property type="entry name" value="tRNA wybutosine-synthesizing-like"/>
    <property type="match status" value="2"/>
</dbReference>
<feature type="domain" description="tRNA wybutosine-synthesizing protein" evidence="10">
    <location>
        <begin position="29"/>
        <end position="96"/>
    </location>
</feature>
<dbReference type="Pfam" id="PF02676">
    <property type="entry name" value="TYW3"/>
    <property type="match status" value="1"/>
</dbReference>
<dbReference type="PANTHER" id="PTHR48418">
    <property type="entry name" value="TRNA WYBUTOSINE-SYNTHESIZING PROTEIN 3"/>
    <property type="match status" value="1"/>
</dbReference>
<evidence type="ECO:0000256" key="8">
    <source>
        <dbReference type="ARBA" id="ARBA00049202"/>
    </source>
</evidence>